<protein>
    <submittedName>
        <fullName evidence="3">Chromosome partitioning protein ParA</fullName>
    </submittedName>
</protein>
<sequence>MELTIAILLILALGAAAFFLFKKLKKSQEDNKQLNASLEAYRPIIDIESALSVKNKELEVIQKAAEELREKYHNGKELLTKLERDINLFESDLDTIDFGIYKPIFNLDDSEAYKLMLTEIVNRQKDFIQRERAAICTTTWTVEGSEAKGRAMIRQYIKLTLRAFNGEADSLIAKVKWNNIARFEERLKRAHEAINKLGKSNHVHITDDYLQLKLDELHLVHELEVKKYEEKEEQRQIREQMREEEKAQRELERAQREAEDEEKRFEKALEQAQKKLEKAQGKELDQLSNQILELQRQLEQAHEAKERAISRAQMTRSGHVYIISNIGSFGENRYKIGMTRRLEPMDRVKELGDASVPFEFDVHAMIYSEDAPGLENTLHKIFNEKRVNMVNYRKEFFNVSLQEIEEAIKENTDAEFHITKAAEAKEYRETLSILTAPIQAETKAPQVAAYPDAIF</sequence>
<dbReference type="Pfam" id="PF13250">
    <property type="entry name" value="SNIPE"/>
    <property type="match status" value="1"/>
</dbReference>
<keyword evidence="4" id="KW-1185">Reference proteome</keyword>
<name>A0A0E3ZFM4_9BACT</name>
<dbReference type="OrthoDB" id="9811665at2"/>
<feature type="domain" description="Bacteriophage T5 Orf172 DNA-binding" evidence="2">
    <location>
        <begin position="328"/>
        <end position="411"/>
    </location>
</feature>
<evidence type="ECO:0000256" key="1">
    <source>
        <dbReference type="SAM" id="Coils"/>
    </source>
</evidence>
<evidence type="ECO:0000259" key="2">
    <source>
        <dbReference type="SMART" id="SM00974"/>
    </source>
</evidence>
<dbReference type="KEGG" id="pko:PKOR_16350"/>
<dbReference type="Pfam" id="PF13455">
    <property type="entry name" value="MUG113"/>
    <property type="match status" value="1"/>
</dbReference>
<keyword evidence="1" id="KW-0175">Coiled coil</keyword>
<dbReference type="SMART" id="SM00974">
    <property type="entry name" value="T5orf172"/>
    <property type="match status" value="1"/>
</dbReference>
<evidence type="ECO:0000313" key="4">
    <source>
        <dbReference type="Proteomes" id="UP000033109"/>
    </source>
</evidence>
<dbReference type="InterPro" id="IPR025280">
    <property type="entry name" value="SNIPE"/>
</dbReference>
<feature type="coiled-coil region" evidence="1">
    <location>
        <begin position="51"/>
        <end position="85"/>
    </location>
</feature>
<reference evidence="3 4" key="1">
    <citation type="journal article" date="2015" name="Sci. Rep.">
        <title>Unraveling adaptation of Pontibacter korlensis to radiation and infertility in desert through complete genome and comparative transcriptomic analysis.</title>
        <authorList>
            <person name="Dai J."/>
            <person name="Dai W."/>
            <person name="Qiu C."/>
            <person name="Yang Z."/>
            <person name="Zhang Y."/>
            <person name="Zhou M."/>
            <person name="Zhang L."/>
            <person name="Fang C."/>
            <person name="Gao Q."/>
            <person name="Yang Q."/>
            <person name="Li X."/>
            <person name="Wang Z."/>
            <person name="Wang Z."/>
            <person name="Jia Z."/>
            <person name="Chen X."/>
        </authorList>
    </citation>
    <scope>NUCLEOTIDE SEQUENCE [LARGE SCALE GENOMIC DNA]</scope>
    <source>
        <strain evidence="3 4">X14-1T</strain>
    </source>
</reference>
<dbReference type="InterPro" id="IPR018306">
    <property type="entry name" value="Phage_T5_Orf172_DNA-bd"/>
</dbReference>
<dbReference type="AlphaFoldDB" id="A0A0E3ZFM4"/>
<gene>
    <name evidence="3" type="ORF">PKOR_16350</name>
</gene>
<dbReference type="RefSeq" id="WP_046312151.1">
    <property type="nucleotide sequence ID" value="NZ_CBCSCY010000029.1"/>
</dbReference>
<dbReference type="HOGENOM" id="CLU_024787_2_1_10"/>
<dbReference type="PATRIC" id="fig|400092.3.peg.3584"/>
<dbReference type="STRING" id="400092.PKOR_16350"/>
<organism evidence="3 4">
    <name type="scientific">Pontibacter korlensis</name>
    <dbReference type="NCBI Taxonomy" id="400092"/>
    <lineage>
        <taxon>Bacteria</taxon>
        <taxon>Pseudomonadati</taxon>
        <taxon>Bacteroidota</taxon>
        <taxon>Cytophagia</taxon>
        <taxon>Cytophagales</taxon>
        <taxon>Hymenobacteraceae</taxon>
        <taxon>Pontibacter</taxon>
    </lineage>
</organism>
<evidence type="ECO:0000313" key="3">
    <source>
        <dbReference type="EMBL" id="AKD04370.1"/>
    </source>
</evidence>
<accession>A0A0E3ZFM4</accession>
<dbReference type="EMBL" id="CP009621">
    <property type="protein sequence ID" value="AKD04370.1"/>
    <property type="molecule type" value="Genomic_DNA"/>
</dbReference>
<feature type="coiled-coil region" evidence="1">
    <location>
        <begin position="228"/>
        <end position="315"/>
    </location>
</feature>
<proteinExistence type="predicted"/>
<dbReference type="Proteomes" id="UP000033109">
    <property type="component" value="Chromosome"/>
</dbReference>